<evidence type="ECO:0000313" key="3">
    <source>
        <dbReference type="EMBL" id="SDL90936.1"/>
    </source>
</evidence>
<evidence type="ECO:0000256" key="1">
    <source>
        <dbReference type="SAM" id="MobiDB-lite"/>
    </source>
</evidence>
<reference evidence="3 5" key="2">
    <citation type="submission" date="2016-10" db="EMBL/GenBank/DDBJ databases">
        <authorList>
            <person name="Varghese N."/>
            <person name="Submissions S."/>
        </authorList>
    </citation>
    <scope>NUCLEOTIDE SEQUENCE [LARGE SCALE GENOMIC DNA]</scope>
    <source>
        <strain evidence="3 5">DSM 6083</strain>
    </source>
</reference>
<accession>A0A8D3XXF0</accession>
<organism evidence="2 4">
    <name type="scientific">Stutzerimonas balearica DSM 6083</name>
    <dbReference type="NCBI Taxonomy" id="1123016"/>
    <lineage>
        <taxon>Bacteria</taxon>
        <taxon>Pseudomonadati</taxon>
        <taxon>Pseudomonadota</taxon>
        <taxon>Gammaproteobacteria</taxon>
        <taxon>Pseudomonadales</taxon>
        <taxon>Pseudomonadaceae</taxon>
        <taxon>Stutzerimonas</taxon>
    </lineage>
</organism>
<dbReference type="Proteomes" id="UP000031271">
    <property type="component" value="Chromosome"/>
</dbReference>
<protein>
    <recommendedName>
        <fullName evidence="6">DUF2934 domain-containing protein</fullName>
    </recommendedName>
</protein>
<evidence type="ECO:0000313" key="4">
    <source>
        <dbReference type="Proteomes" id="UP000031271"/>
    </source>
</evidence>
<dbReference type="KEGG" id="pbm:CL52_00185"/>
<evidence type="ECO:0008006" key="6">
    <source>
        <dbReference type="Google" id="ProtNLM"/>
    </source>
</evidence>
<name>A0A8D3XXF0_9GAMM</name>
<sequence length="66" mass="7614">MNVEQRIRQHAYEIWESEGRPEGQEADHWQRARDEIEPFYKEGNAEAGSIESSVAIPMPRSGDGER</sequence>
<feature type="compositionally biased region" description="Basic and acidic residues" evidence="1">
    <location>
        <begin position="17"/>
        <end position="44"/>
    </location>
</feature>
<dbReference type="InterPro" id="IPR021327">
    <property type="entry name" value="DUF2934"/>
</dbReference>
<feature type="region of interest" description="Disordered" evidence="1">
    <location>
        <begin position="17"/>
        <end position="66"/>
    </location>
</feature>
<proteinExistence type="predicted"/>
<dbReference type="Proteomes" id="UP000182276">
    <property type="component" value="Unassembled WGS sequence"/>
</dbReference>
<dbReference type="EMBL" id="FNHO01000001">
    <property type="protein sequence ID" value="SDL90936.1"/>
    <property type="molecule type" value="Genomic_DNA"/>
</dbReference>
<dbReference type="EMBL" id="CP007511">
    <property type="protein sequence ID" value="AJE13536.1"/>
    <property type="molecule type" value="Genomic_DNA"/>
</dbReference>
<gene>
    <name evidence="2" type="ORF">CL52_00185</name>
    <name evidence="3" type="ORF">SAMN05660875_10133</name>
</gene>
<evidence type="ECO:0000313" key="2">
    <source>
        <dbReference type="EMBL" id="AJE13536.1"/>
    </source>
</evidence>
<reference evidence="2 4" key="3">
    <citation type="journal article" name="Genome Announc.">
        <title>Complete Genome Sequence of Pseudomonas balearica DSM 6083T.</title>
        <authorList>
            <person name="Bennasar-Figueras A."/>
            <person name="Salva-Serra F."/>
            <person name="Jaen-Luchoro D."/>
            <person name="Segui C."/>
            <person name="Aliaga F."/>
            <person name="Busquets A."/>
            <person name="Gomila M."/>
            <person name="Moore E.R."/>
            <person name="Lalucat J."/>
        </authorList>
    </citation>
    <scope>NUCLEOTIDE SEQUENCE [LARGE SCALE GENOMIC DNA]</scope>
    <source>
        <strain evidence="4">DSM 6083</strain>
        <strain evidence="2">DSM6083</strain>
    </source>
</reference>
<dbReference type="GeneID" id="77258347"/>
<keyword evidence="5" id="KW-1185">Reference proteome</keyword>
<dbReference type="RefSeq" id="WP_043217711.1">
    <property type="nucleotide sequence ID" value="NZ_CP007511.1"/>
</dbReference>
<reference evidence="4" key="1">
    <citation type="submission" date="2014-03" db="EMBL/GenBank/DDBJ databases">
        <title>Complete genome of Pseudomonas balearica DSM 6083T, a sewage water isolate from an enrichment with 2-methylnaphthalene.</title>
        <authorList>
            <person name="Salva-Serra F."/>
            <person name="Jaen-Luchoro D."/>
            <person name="Busquets A."/>
            <person name="Pena A."/>
            <person name="Gomila M."/>
            <person name="Bosch R."/>
            <person name="Nogales B."/>
            <person name="Garcia-Valdes E."/>
            <person name="Lalucat J."/>
            <person name="Bennasar A."/>
        </authorList>
    </citation>
    <scope>NUCLEOTIDE SEQUENCE [LARGE SCALE GENOMIC DNA]</scope>
    <source>
        <strain evidence="4">DSM 6083</strain>
    </source>
</reference>
<dbReference type="Pfam" id="PF11154">
    <property type="entry name" value="DUF2934"/>
    <property type="match status" value="1"/>
</dbReference>
<evidence type="ECO:0000313" key="5">
    <source>
        <dbReference type="Proteomes" id="UP000182276"/>
    </source>
</evidence>
<dbReference type="AlphaFoldDB" id="A0A8D3XXF0"/>